<keyword evidence="3" id="KW-1185">Reference proteome</keyword>
<evidence type="ECO:0000256" key="1">
    <source>
        <dbReference type="SAM" id="MobiDB-lite"/>
    </source>
</evidence>
<reference evidence="2 3" key="1">
    <citation type="submission" date="2023-02" db="EMBL/GenBank/DDBJ databases">
        <title>LHISI_Scaffold_Assembly.</title>
        <authorList>
            <person name="Stuart O.P."/>
            <person name="Cleave R."/>
            <person name="Magrath M.J.L."/>
            <person name="Mikheyev A.S."/>
        </authorList>
    </citation>
    <scope>NUCLEOTIDE SEQUENCE [LARGE SCALE GENOMIC DNA]</scope>
    <source>
        <strain evidence="2">Daus_M_001</strain>
        <tissue evidence="2">Leg muscle</tissue>
    </source>
</reference>
<organism evidence="2 3">
    <name type="scientific">Dryococelus australis</name>
    <dbReference type="NCBI Taxonomy" id="614101"/>
    <lineage>
        <taxon>Eukaryota</taxon>
        <taxon>Metazoa</taxon>
        <taxon>Ecdysozoa</taxon>
        <taxon>Arthropoda</taxon>
        <taxon>Hexapoda</taxon>
        <taxon>Insecta</taxon>
        <taxon>Pterygota</taxon>
        <taxon>Neoptera</taxon>
        <taxon>Polyneoptera</taxon>
        <taxon>Phasmatodea</taxon>
        <taxon>Verophasmatodea</taxon>
        <taxon>Anareolatae</taxon>
        <taxon>Phasmatidae</taxon>
        <taxon>Eurycanthinae</taxon>
        <taxon>Dryococelus</taxon>
    </lineage>
</organism>
<evidence type="ECO:0000313" key="2">
    <source>
        <dbReference type="EMBL" id="KAJ8877913.1"/>
    </source>
</evidence>
<gene>
    <name evidence="2" type="ORF">PR048_022372</name>
</gene>
<sequence length="426" mass="47517">MSNVLFYENNIHFRPAPTLIRPGDRFPRRSIRRRGMEEDKKVERGVTLGNPSEARPNGTAHARGTASRCAGPAVSDSRARVPRETSQRLCRVWMFISSRQHGAVGARHGAREGENNPHVRRSQIRNYFPYIVTNFPGRMPLRAPFKINAEIVAHAQNCHQSARAPTRARVVVVYSIERGHVNFNRVISNEVIASDWITLQNVTSPFPFWCITCRSDFEGNGRAPRKPAGPAASSGTTPTCENPGEARPRIEHGSSWWEASSLTAPAPRRQRHVDSEIVTRQRRMIRRENSSYGLRDLLVVSRGKMGILGQDSGSGPGGVKATKVELERMKKKDEIIEYDKIKSKIAAGNNMVDKITTRKNMEDNMAAGNKTATMMSKVVGSGVPNPGPLDNAFHRRHNASLRPDVNWEAFKMFLLGRLQVTAASDK</sequence>
<feature type="region of interest" description="Disordered" evidence="1">
    <location>
        <begin position="24"/>
        <end position="82"/>
    </location>
</feature>
<proteinExistence type="predicted"/>
<accession>A0ABQ9H141</accession>
<evidence type="ECO:0000313" key="3">
    <source>
        <dbReference type="Proteomes" id="UP001159363"/>
    </source>
</evidence>
<dbReference type="EMBL" id="JARBHB010000008">
    <property type="protein sequence ID" value="KAJ8877913.1"/>
    <property type="molecule type" value="Genomic_DNA"/>
</dbReference>
<feature type="compositionally biased region" description="Low complexity" evidence="1">
    <location>
        <begin position="226"/>
        <end position="235"/>
    </location>
</feature>
<dbReference type="Proteomes" id="UP001159363">
    <property type="component" value="Chromosome 7"/>
</dbReference>
<protein>
    <submittedName>
        <fullName evidence="2">Uncharacterized protein</fullName>
    </submittedName>
</protein>
<comment type="caution">
    <text evidence="2">The sequence shown here is derived from an EMBL/GenBank/DDBJ whole genome shotgun (WGS) entry which is preliminary data.</text>
</comment>
<feature type="region of interest" description="Disordered" evidence="1">
    <location>
        <begin position="220"/>
        <end position="249"/>
    </location>
</feature>
<name>A0ABQ9H141_9NEOP</name>
<feature type="compositionally biased region" description="Basic and acidic residues" evidence="1">
    <location>
        <begin position="34"/>
        <end position="44"/>
    </location>
</feature>